<evidence type="ECO:0000256" key="4">
    <source>
        <dbReference type="ARBA" id="ARBA00022598"/>
    </source>
</evidence>
<keyword evidence="8 10" id="KW-0030">Aminoacyl-tRNA synthetase</keyword>
<dbReference type="GO" id="GO:0005524">
    <property type="term" value="F:ATP binding"/>
    <property type="evidence" value="ECO:0007669"/>
    <property type="project" value="UniProtKB-KW"/>
</dbReference>
<dbReference type="InterPro" id="IPR050203">
    <property type="entry name" value="Trp-tRNA_synthetase"/>
</dbReference>
<accession>A0A0X3Q9V6</accession>
<dbReference type="PRINTS" id="PR01039">
    <property type="entry name" value="TRNASYNTHTRP"/>
</dbReference>
<evidence type="ECO:0000256" key="10">
    <source>
        <dbReference type="RuleBase" id="RU363036"/>
    </source>
</evidence>
<evidence type="ECO:0000256" key="8">
    <source>
        <dbReference type="ARBA" id="ARBA00023146"/>
    </source>
</evidence>
<proteinExistence type="inferred from homology"/>
<comment type="subcellular location">
    <subcellularLocation>
        <location evidence="1">Mitochondrion</location>
    </subcellularLocation>
</comment>
<evidence type="ECO:0000256" key="2">
    <source>
        <dbReference type="ARBA" id="ARBA00005594"/>
    </source>
</evidence>
<gene>
    <name evidence="11" type="primary">SYWM</name>
    <name evidence="11" type="ORF">TR165565</name>
</gene>
<evidence type="ECO:0000313" key="11">
    <source>
        <dbReference type="EMBL" id="JAP57542.1"/>
    </source>
</evidence>
<evidence type="ECO:0000256" key="6">
    <source>
        <dbReference type="ARBA" id="ARBA00022840"/>
    </source>
</evidence>
<keyword evidence="7 10" id="KW-0648">Protein biosynthesis</keyword>
<dbReference type="Gene3D" id="1.10.240.10">
    <property type="entry name" value="Tyrosyl-Transfer RNA Synthetase"/>
    <property type="match status" value="1"/>
</dbReference>
<dbReference type="GO" id="GO:0005759">
    <property type="term" value="C:mitochondrial matrix"/>
    <property type="evidence" value="ECO:0007669"/>
    <property type="project" value="TreeGrafter"/>
</dbReference>
<dbReference type="SUPFAM" id="SSF52374">
    <property type="entry name" value="Nucleotidylyl transferase"/>
    <property type="match status" value="1"/>
</dbReference>
<reference evidence="11" key="1">
    <citation type="submission" date="2016-01" db="EMBL/GenBank/DDBJ databases">
        <title>Reference transcriptome for the parasite Schistocephalus solidus: insights into the molecular evolution of parasitism.</title>
        <authorList>
            <person name="Hebert F.O."/>
            <person name="Grambauer S."/>
            <person name="Barber I."/>
            <person name="Landry C.R."/>
            <person name="Aubin-Horth N."/>
        </authorList>
    </citation>
    <scope>NUCLEOTIDE SEQUENCE</scope>
</reference>
<organism evidence="11">
    <name type="scientific">Schistocephalus solidus</name>
    <name type="common">Tapeworm</name>
    <dbReference type="NCBI Taxonomy" id="70667"/>
    <lineage>
        <taxon>Eukaryota</taxon>
        <taxon>Metazoa</taxon>
        <taxon>Spiralia</taxon>
        <taxon>Lophotrochozoa</taxon>
        <taxon>Platyhelminthes</taxon>
        <taxon>Cestoda</taxon>
        <taxon>Eucestoda</taxon>
        <taxon>Diphyllobothriidea</taxon>
        <taxon>Diphyllobothriidae</taxon>
        <taxon>Schistocephalus</taxon>
    </lineage>
</organism>
<evidence type="ECO:0000256" key="1">
    <source>
        <dbReference type="ARBA" id="ARBA00004173"/>
    </source>
</evidence>
<dbReference type="GO" id="GO:0004830">
    <property type="term" value="F:tryptophan-tRNA ligase activity"/>
    <property type="evidence" value="ECO:0007669"/>
    <property type="project" value="UniProtKB-EC"/>
</dbReference>
<evidence type="ECO:0000256" key="5">
    <source>
        <dbReference type="ARBA" id="ARBA00022741"/>
    </source>
</evidence>
<keyword evidence="6 10" id="KW-0067">ATP-binding</keyword>
<dbReference type="EMBL" id="GEEE01005683">
    <property type="protein sequence ID" value="JAP57542.1"/>
    <property type="molecule type" value="Transcribed_RNA"/>
</dbReference>
<evidence type="ECO:0000256" key="9">
    <source>
        <dbReference type="ARBA" id="ARBA00030268"/>
    </source>
</evidence>
<dbReference type="AlphaFoldDB" id="A0A0X3Q9V6"/>
<sequence length="319" mass="34761">MHLAAALLSCGLDPMESVTPSETKKTILFLQSCVPDHCVLSWLLASTCSVNRLAHLPQWREKSAAAAAVPSHATSEPSTATAAGFSNTGNPTASVGLFTYPILQAADILLYDADAVPVGVDQIGHLELTRDLARSVAARWPDLAQHVRVPRILLNEVPKVLNLRDPSKKMSKSQGPEAGTIWLTDTPDIIRHKVGRAQTDSLRGVSYDPVARPGIANLIQLYSALKDLSIQSATEELSRLSKVDLKLKITDELVRELSPIQERFNELTSSLTANPDSYLYTVLSVGSSVAQHMASKKLRIFFEALGLPRHFLTQQAVKR</sequence>
<dbReference type="InterPro" id="IPR002305">
    <property type="entry name" value="aa-tRNA-synth_Ic"/>
</dbReference>
<evidence type="ECO:0000256" key="3">
    <source>
        <dbReference type="ARBA" id="ARBA00013161"/>
    </source>
</evidence>
<comment type="similarity">
    <text evidence="2 10">Belongs to the class-I aminoacyl-tRNA synthetase family.</text>
</comment>
<dbReference type="InterPro" id="IPR014729">
    <property type="entry name" value="Rossmann-like_a/b/a_fold"/>
</dbReference>
<dbReference type="InterPro" id="IPR002306">
    <property type="entry name" value="Trp-tRNA-ligase"/>
</dbReference>
<protein>
    <recommendedName>
        <fullName evidence="3">tryptophan--tRNA ligase</fullName>
        <ecNumber evidence="3">6.1.1.2</ecNumber>
    </recommendedName>
    <alternativeName>
        <fullName evidence="9">Tryptophanyl-tRNA synthetase</fullName>
    </alternativeName>
</protein>
<dbReference type="FunFam" id="1.10.240.10:FF:000002">
    <property type="entry name" value="Tryptophan--tRNA ligase"/>
    <property type="match status" value="1"/>
</dbReference>
<dbReference type="GO" id="GO:0070183">
    <property type="term" value="P:mitochondrial tryptophanyl-tRNA aminoacylation"/>
    <property type="evidence" value="ECO:0007669"/>
    <property type="project" value="TreeGrafter"/>
</dbReference>
<keyword evidence="4 10" id="KW-0436">Ligase</keyword>
<keyword evidence="5 10" id="KW-0547">Nucleotide-binding</keyword>
<dbReference type="Gene3D" id="3.40.50.620">
    <property type="entry name" value="HUPs"/>
    <property type="match status" value="1"/>
</dbReference>
<dbReference type="NCBIfam" id="TIGR00233">
    <property type="entry name" value="trpS"/>
    <property type="match status" value="1"/>
</dbReference>
<evidence type="ECO:0000256" key="7">
    <source>
        <dbReference type="ARBA" id="ARBA00022917"/>
    </source>
</evidence>
<dbReference type="Pfam" id="PF00579">
    <property type="entry name" value="tRNA-synt_1b"/>
    <property type="match status" value="1"/>
</dbReference>
<dbReference type="PANTHER" id="PTHR43766">
    <property type="entry name" value="TRYPTOPHAN--TRNA LIGASE, MITOCHONDRIAL"/>
    <property type="match status" value="1"/>
</dbReference>
<dbReference type="EC" id="6.1.1.2" evidence="3"/>
<name>A0A0X3Q9V6_SCHSO</name>
<dbReference type="PANTHER" id="PTHR43766:SF1">
    <property type="entry name" value="TRYPTOPHAN--TRNA LIGASE, MITOCHONDRIAL"/>
    <property type="match status" value="1"/>
</dbReference>